<dbReference type="PANTHER" id="PTHR11328">
    <property type="entry name" value="MAJOR FACILITATOR SUPERFAMILY DOMAIN-CONTAINING PROTEIN"/>
    <property type="match status" value="1"/>
</dbReference>
<reference evidence="5" key="1">
    <citation type="journal article" date="2019" name="Int. J. Syst. Evol. Microbiol.">
        <title>The Global Catalogue of Microorganisms (GCM) 10K type strain sequencing project: providing services to taxonomists for standard genome sequencing and annotation.</title>
        <authorList>
            <consortium name="The Broad Institute Genomics Platform"/>
            <consortium name="The Broad Institute Genome Sequencing Center for Infectious Disease"/>
            <person name="Wu L."/>
            <person name="Ma J."/>
        </authorList>
    </citation>
    <scope>NUCLEOTIDE SEQUENCE [LARGE SCALE GENOMIC DNA]</scope>
    <source>
        <strain evidence="5">CGMCC 1.10759</strain>
    </source>
</reference>
<dbReference type="EMBL" id="JBHSDU010000001">
    <property type="protein sequence ID" value="MFC4307680.1"/>
    <property type="molecule type" value="Genomic_DNA"/>
</dbReference>
<dbReference type="Pfam" id="PF13347">
    <property type="entry name" value="MFS_2"/>
    <property type="match status" value="1"/>
</dbReference>
<dbReference type="CDD" id="cd17332">
    <property type="entry name" value="MFS_MelB_like"/>
    <property type="match status" value="1"/>
</dbReference>
<sequence length="513" mass="57110">MATRTVRFGHYVAYGSNDFLGAGAMSVISGWILFFYTTFCGLTAVQAAAIFAIARLFDAVASPLIGYISDHFHRTSLGRRFGRRRFFILLAVPLLPSFALMWIDGMSFWYYLVTYVFFEVVYAMELIPYETLAAEMSPDYKVKAKFAGARILCGQVAAILAGVLPGRIIEAFGKSSAETFFYLGVIFSVIFMLVALAVFTFTWERPREEIESIALEHGDQSPLRRLTQLYSDLIATLRIRAFRLHLGMYLGGYISQDIFNAVFTYFIVFAIGGSVVIASNLMGTMAFAQLLAVAAFIPMCLRLHPAPSYRIAVGLYGTAVLGFVVLYQMHPVPTWWIYVPVLIAGLGRGGLNYIPWNTYNYMADVDEIVTGRRREGAFAGVMTFIRKTSQAAAVMGVGFILQAGGFISGNTTQSPQAVQTIVLMLALGTLTLLAFGWVVSLRFHLDRDTHAVLMREIARFKEQPDPVPDAQSRRIVEDLTGWRYEELWGRRKTATGHRSHLDSPANLSSTTTE</sequence>
<feature type="transmembrane region" description="Helical" evidence="3">
    <location>
        <begin position="391"/>
        <end position="409"/>
    </location>
</feature>
<protein>
    <submittedName>
        <fullName evidence="4">MFS transporter</fullName>
    </submittedName>
</protein>
<accession>A0ABV8SKX1</accession>
<evidence type="ECO:0000313" key="5">
    <source>
        <dbReference type="Proteomes" id="UP001595904"/>
    </source>
</evidence>
<keyword evidence="3" id="KW-1133">Transmembrane helix</keyword>
<evidence type="ECO:0000256" key="1">
    <source>
        <dbReference type="ARBA" id="ARBA00009617"/>
    </source>
</evidence>
<gene>
    <name evidence="4" type="ORF">ACFPN2_01165</name>
</gene>
<evidence type="ECO:0000256" key="3">
    <source>
        <dbReference type="SAM" id="Phobius"/>
    </source>
</evidence>
<feature type="transmembrane region" description="Helical" evidence="3">
    <location>
        <begin position="20"/>
        <end position="39"/>
    </location>
</feature>
<evidence type="ECO:0000256" key="2">
    <source>
        <dbReference type="SAM" id="MobiDB-lite"/>
    </source>
</evidence>
<dbReference type="InterPro" id="IPR036259">
    <property type="entry name" value="MFS_trans_sf"/>
</dbReference>
<feature type="region of interest" description="Disordered" evidence="2">
    <location>
        <begin position="493"/>
        <end position="513"/>
    </location>
</feature>
<feature type="transmembrane region" description="Helical" evidence="3">
    <location>
        <begin position="86"/>
        <end position="103"/>
    </location>
</feature>
<feature type="transmembrane region" description="Helical" evidence="3">
    <location>
        <begin position="45"/>
        <end position="65"/>
    </location>
</feature>
<feature type="transmembrane region" description="Helical" evidence="3">
    <location>
        <begin position="109"/>
        <end position="127"/>
    </location>
</feature>
<comment type="similarity">
    <text evidence="1">Belongs to the sodium:galactoside symporter (TC 2.A.2) family.</text>
</comment>
<keyword evidence="3" id="KW-0472">Membrane</keyword>
<feature type="transmembrane region" description="Helical" evidence="3">
    <location>
        <begin position="335"/>
        <end position="354"/>
    </location>
</feature>
<keyword evidence="3" id="KW-0812">Transmembrane</keyword>
<proteinExistence type="inferred from homology"/>
<feature type="transmembrane region" description="Helical" evidence="3">
    <location>
        <begin position="180"/>
        <end position="203"/>
    </location>
</feature>
<dbReference type="RefSeq" id="WP_380594151.1">
    <property type="nucleotide sequence ID" value="NZ_JBHSDU010000001.1"/>
</dbReference>
<feature type="transmembrane region" description="Helical" evidence="3">
    <location>
        <begin position="311"/>
        <end position="329"/>
    </location>
</feature>
<organism evidence="4 5">
    <name type="scientific">Steroidobacter flavus</name>
    <dbReference type="NCBI Taxonomy" id="1842136"/>
    <lineage>
        <taxon>Bacteria</taxon>
        <taxon>Pseudomonadati</taxon>
        <taxon>Pseudomonadota</taxon>
        <taxon>Gammaproteobacteria</taxon>
        <taxon>Steroidobacterales</taxon>
        <taxon>Steroidobacteraceae</taxon>
        <taxon>Steroidobacter</taxon>
    </lineage>
</organism>
<feature type="transmembrane region" description="Helical" evidence="3">
    <location>
        <begin position="258"/>
        <end position="279"/>
    </location>
</feature>
<name>A0ABV8SKX1_9GAMM</name>
<keyword evidence="5" id="KW-1185">Reference proteome</keyword>
<dbReference type="PANTHER" id="PTHR11328:SF24">
    <property type="entry name" value="MAJOR FACILITATOR SUPERFAMILY (MFS) PROFILE DOMAIN-CONTAINING PROTEIN"/>
    <property type="match status" value="1"/>
</dbReference>
<feature type="transmembrane region" description="Helical" evidence="3">
    <location>
        <begin position="147"/>
        <end position="168"/>
    </location>
</feature>
<dbReference type="SUPFAM" id="SSF103473">
    <property type="entry name" value="MFS general substrate transporter"/>
    <property type="match status" value="1"/>
</dbReference>
<dbReference type="InterPro" id="IPR039672">
    <property type="entry name" value="MFS_2"/>
</dbReference>
<feature type="transmembrane region" description="Helical" evidence="3">
    <location>
        <begin position="285"/>
        <end position="304"/>
    </location>
</feature>
<dbReference type="Proteomes" id="UP001595904">
    <property type="component" value="Unassembled WGS sequence"/>
</dbReference>
<comment type="caution">
    <text evidence="4">The sequence shown here is derived from an EMBL/GenBank/DDBJ whole genome shotgun (WGS) entry which is preliminary data.</text>
</comment>
<feature type="transmembrane region" description="Helical" evidence="3">
    <location>
        <begin position="421"/>
        <end position="445"/>
    </location>
</feature>
<dbReference type="Gene3D" id="1.20.1250.20">
    <property type="entry name" value="MFS general substrate transporter like domains"/>
    <property type="match status" value="1"/>
</dbReference>
<evidence type="ECO:0000313" key="4">
    <source>
        <dbReference type="EMBL" id="MFC4307680.1"/>
    </source>
</evidence>